<dbReference type="SUPFAM" id="SSF53335">
    <property type="entry name" value="S-adenosyl-L-methionine-dependent methyltransferases"/>
    <property type="match status" value="1"/>
</dbReference>
<dbReference type="Proteomes" id="UP000179115">
    <property type="component" value="Unassembled WGS sequence"/>
</dbReference>
<protein>
    <recommendedName>
        <fullName evidence="1">Methyltransferase type 11 domain-containing protein</fullName>
    </recommendedName>
</protein>
<evidence type="ECO:0000313" key="2">
    <source>
        <dbReference type="EMBL" id="OGG72003.1"/>
    </source>
</evidence>
<comment type="caution">
    <text evidence="2">The sequence shown here is derived from an EMBL/GenBank/DDBJ whole genome shotgun (WGS) entry which is preliminary data.</text>
</comment>
<accession>A0A1F6EEB0</accession>
<feature type="domain" description="Methyltransferase type 11" evidence="1">
    <location>
        <begin position="119"/>
        <end position="229"/>
    </location>
</feature>
<dbReference type="InterPro" id="IPR029063">
    <property type="entry name" value="SAM-dependent_MTases_sf"/>
</dbReference>
<dbReference type="EMBL" id="MFLV01000004">
    <property type="protein sequence ID" value="OGG72003.1"/>
    <property type="molecule type" value="Genomic_DNA"/>
</dbReference>
<dbReference type="InterPro" id="IPR013216">
    <property type="entry name" value="Methyltransf_11"/>
</dbReference>
<dbReference type="GO" id="GO:0008757">
    <property type="term" value="F:S-adenosylmethionine-dependent methyltransferase activity"/>
    <property type="evidence" value="ECO:0007669"/>
    <property type="project" value="InterPro"/>
</dbReference>
<sequence length="292" mass="34187">MEKDFVTLTYTLPEAHIVERRPAAKAPIALAKEARRALGELRKYLRSDFERTSQYVKDSYEKQYRTSNAKWYRNYTDRKMVMPRIEGDKIIVSDKLVILSAHMQMLSHIFDQLDCRSVLDVGSGRGNNVIALASLRPEREYYGLELTQSGHERSLEWEKDLKEKAMPLVGIGEDMERVDFRKIHFLHGNAMTMPLPDKSVDASYTTLVLEQMPRDYPKALSEMRRVTKKYCVFIESFRESLTLADKLDLKNRDYFRFSYKTFEKYGLRPVFFSTKFLRKNKFSTGLLIAEVT</sequence>
<evidence type="ECO:0000259" key="1">
    <source>
        <dbReference type="Pfam" id="PF08241"/>
    </source>
</evidence>
<proteinExistence type="predicted"/>
<dbReference type="AlphaFoldDB" id="A0A1F6EEB0"/>
<evidence type="ECO:0000313" key="3">
    <source>
        <dbReference type="Proteomes" id="UP000179115"/>
    </source>
</evidence>
<name>A0A1F6EEB0_9BACT</name>
<dbReference type="STRING" id="1798508.A3A35_01265"/>
<dbReference type="CDD" id="cd02440">
    <property type="entry name" value="AdoMet_MTases"/>
    <property type="match status" value="1"/>
</dbReference>
<organism evidence="2 3">
    <name type="scientific">Candidatus Kaiserbacteria bacterium RIFCSPLOWO2_01_FULL_51_21</name>
    <dbReference type="NCBI Taxonomy" id="1798508"/>
    <lineage>
        <taxon>Bacteria</taxon>
        <taxon>Candidatus Kaiseribacteriota</taxon>
    </lineage>
</organism>
<gene>
    <name evidence="2" type="ORF">A3A35_01265</name>
</gene>
<reference evidence="2 3" key="1">
    <citation type="journal article" date="2016" name="Nat. Commun.">
        <title>Thousands of microbial genomes shed light on interconnected biogeochemical processes in an aquifer system.</title>
        <authorList>
            <person name="Anantharaman K."/>
            <person name="Brown C.T."/>
            <person name="Hug L.A."/>
            <person name="Sharon I."/>
            <person name="Castelle C.J."/>
            <person name="Probst A.J."/>
            <person name="Thomas B.C."/>
            <person name="Singh A."/>
            <person name="Wilkins M.J."/>
            <person name="Karaoz U."/>
            <person name="Brodie E.L."/>
            <person name="Williams K.H."/>
            <person name="Hubbard S.S."/>
            <person name="Banfield J.F."/>
        </authorList>
    </citation>
    <scope>NUCLEOTIDE SEQUENCE [LARGE SCALE GENOMIC DNA]</scope>
</reference>
<dbReference type="Gene3D" id="3.40.50.150">
    <property type="entry name" value="Vaccinia Virus protein VP39"/>
    <property type="match status" value="1"/>
</dbReference>
<dbReference type="Pfam" id="PF08241">
    <property type="entry name" value="Methyltransf_11"/>
    <property type="match status" value="1"/>
</dbReference>